<dbReference type="Proteomes" id="UP000730482">
    <property type="component" value="Unassembled WGS sequence"/>
</dbReference>
<keyword evidence="2 5" id="KW-0547">Nucleotide-binding</keyword>
<accession>A0ABS5KVE0</accession>
<dbReference type="InterPro" id="IPR018391">
    <property type="entry name" value="PQQ_b-propeller_rpt"/>
</dbReference>
<dbReference type="PROSITE" id="PS00108">
    <property type="entry name" value="PROTEIN_KINASE_ST"/>
    <property type="match status" value="1"/>
</dbReference>
<evidence type="ECO:0000256" key="2">
    <source>
        <dbReference type="ARBA" id="ARBA00022741"/>
    </source>
</evidence>
<dbReference type="PROSITE" id="PS50011">
    <property type="entry name" value="PROTEIN_KINASE_DOM"/>
    <property type="match status" value="1"/>
</dbReference>
<evidence type="ECO:0000256" key="4">
    <source>
        <dbReference type="ARBA" id="ARBA00022840"/>
    </source>
</evidence>
<dbReference type="SUPFAM" id="SSF50998">
    <property type="entry name" value="Quinoprotein alcohol dehydrogenase-like"/>
    <property type="match status" value="1"/>
</dbReference>
<dbReference type="RefSeq" id="WP_212012062.1">
    <property type="nucleotide sequence ID" value="NZ_JAAFYZ010000089.1"/>
</dbReference>
<organism evidence="9 10">
    <name type="scientific">Catenulispora pinistramenti</name>
    <dbReference type="NCBI Taxonomy" id="2705254"/>
    <lineage>
        <taxon>Bacteria</taxon>
        <taxon>Bacillati</taxon>
        <taxon>Actinomycetota</taxon>
        <taxon>Actinomycetes</taxon>
        <taxon>Catenulisporales</taxon>
        <taxon>Catenulisporaceae</taxon>
        <taxon>Catenulispora</taxon>
    </lineage>
</organism>
<keyword evidence="7" id="KW-0812">Transmembrane</keyword>
<dbReference type="GO" id="GO:0016301">
    <property type="term" value="F:kinase activity"/>
    <property type="evidence" value="ECO:0007669"/>
    <property type="project" value="UniProtKB-KW"/>
</dbReference>
<dbReference type="PANTHER" id="PTHR43289">
    <property type="entry name" value="MITOGEN-ACTIVATED PROTEIN KINASE KINASE KINASE 20-RELATED"/>
    <property type="match status" value="1"/>
</dbReference>
<evidence type="ECO:0000256" key="3">
    <source>
        <dbReference type="ARBA" id="ARBA00022777"/>
    </source>
</evidence>
<proteinExistence type="predicted"/>
<evidence type="ECO:0000256" key="7">
    <source>
        <dbReference type="SAM" id="Phobius"/>
    </source>
</evidence>
<feature type="binding site" evidence="5">
    <location>
        <position position="43"/>
    </location>
    <ligand>
        <name>ATP</name>
        <dbReference type="ChEBI" id="CHEBI:30616"/>
    </ligand>
</feature>
<dbReference type="EMBL" id="JAAFYZ010000089">
    <property type="protein sequence ID" value="MBS2550031.1"/>
    <property type="molecule type" value="Genomic_DNA"/>
</dbReference>
<keyword evidence="1" id="KW-0808">Transferase</keyword>
<dbReference type="InterPro" id="IPR002372">
    <property type="entry name" value="PQQ_rpt_dom"/>
</dbReference>
<dbReference type="InterPro" id="IPR017441">
    <property type="entry name" value="Protein_kinase_ATP_BS"/>
</dbReference>
<evidence type="ECO:0000256" key="1">
    <source>
        <dbReference type="ARBA" id="ARBA00022679"/>
    </source>
</evidence>
<dbReference type="InterPro" id="IPR015943">
    <property type="entry name" value="WD40/YVTN_repeat-like_dom_sf"/>
</dbReference>
<keyword evidence="10" id="KW-1185">Reference proteome</keyword>
<keyword evidence="4 5" id="KW-0067">ATP-binding</keyword>
<protein>
    <submittedName>
        <fullName evidence="9">Serine/threonine-protein kinase</fullName>
    </submittedName>
</protein>
<evidence type="ECO:0000256" key="6">
    <source>
        <dbReference type="SAM" id="MobiDB-lite"/>
    </source>
</evidence>
<dbReference type="SUPFAM" id="SSF56112">
    <property type="entry name" value="Protein kinase-like (PK-like)"/>
    <property type="match status" value="1"/>
</dbReference>
<feature type="compositionally biased region" description="Gly residues" evidence="6">
    <location>
        <begin position="346"/>
        <end position="355"/>
    </location>
</feature>
<keyword evidence="7" id="KW-1133">Transmembrane helix</keyword>
<feature type="region of interest" description="Disordered" evidence="6">
    <location>
        <begin position="346"/>
        <end position="370"/>
    </location>
</feature>
<feature type="domain" description="Protein kinase" evidence="8">
    <location>
        <begin position="15"/>
        <end position="276"/>
    </location>
</feature>
<comment type="caution">
    <text evidence="9">The sequence shown here is derived from an EMBL/GenBank/DDBJ whole genome shotgun (WGS) entry which is preliminary data.</text>
</comment>
<feature type="region of interest" description="Disordered" evidence="6">
    <location>
        <begin position="398"/>
        <end position="458"/>
    </location>
</feature>
<keyword evidence="7" id="KW-0472">Membrane</keyword>
<feature type="compositionally biased region" description="Polar residues" evidence="6">
    <location>
        <begin position="428"/>
        <end position="458"/>
    </location>
</feature>
<dbReference type="SMART" id="SM00220">
    <property type="entry name" value="S_TKc"/>
    <property type="match status" value="1"/>
</dbReference>
<dbReference type="Gene3D" id="2.130.10.10">
    <property type="entry name" value="YVTN repeat-like/Quinoprotein amine dehydrogenase"/>
    <property type="match status" value="1"/>
</dbReference>
<reference evidence="9 10" key="1">
    <citation type="submission" date="2020-02" db="EMBL/GenBank/DDBJ databases">
        <title>Acidophilic actinobacteria isolated from forest soil.</title>
        <authorList>
            <person name="Golinska P."/>
        </authorList>
    </citation>
    <scope>NUCLEOTIDE SEQUENCE [LARGE SCALE GENOMIC DNA]</scope>
    <source>
        <strain evidence="9 10">NL8</strain>
    </source>
</reference>
<dbReference type="Pfam" id="PF13360">
    <property type="entry name" value="PQQ_2"/>
    <property type="match status" value="2"/>
</dbReference>
<feature type="transmembrane region" description="Helical" evidence="7">
    <location>
        <begin position="376"/>
        <end position="397"/>
    </location>
</feature>
<feature type="transmembrane region" description="Helical" evidence="7">
    <location>
        <begin position="12"/>
        <end position="31"/>
    </location>
</feature>
<name>A0ABS5KVE0_9ACTN</name>
<dbReference type="InterPro" id="IPR008271">
    <property type="entry name" value="Ser/Thr_kinase_AS"/>
</dbReference>
<evidence type="ECO:0000259" key="8">
    <source>
        <dbReference type="PROSITE" id="PS50011"/>
    </source>
</evidence>
<dbReference type="Gene3D" id="3.30.200.20">
    <property type="entry name" value="Phosphorylase Kinase, domain 1"/>
    <property type="match status" value="1"/>
</dbReference>
<dbReference type="Gene3D" id="1.10.510.10">
    <property type="entry name" value="Transferase(Phosphotransferase) domain 1"/>
    <property type="match status" value="1"/>
</dbReference>
<gene>
    <name evidence="9" type="ORF">KGQ19_24505</name>
</gene>
<dbReference type="InterPro" id="IPR011047">
    <property type="entry name" value="Quinoprotein_ADH-like_sf"/>
</dbReference>
<dbReference type="PROSITE" id="PS00107">
    <property type="entry name" value="PROTEIN_KINASE_ATP"/>
    <property type="match status" value="1"/>
</dbReference>
<keyword evidence="3 9" id="KW-0418">Kinase</keyword>
<evidence type="ECO:0000313" key="10">
    <source>
        <dbReference type="Proteomes" id="UP000730482"/>
    </source>
</evidence>
<sequence>MQPLDAGDPTRIGPYAILGVLGSGGMGKVYLGRSTGGRTVAVKAVRPELADDAQFRQRFRNEIEAAKSVSGAFTAAVVDSDTEAKVPWFATAFIAGISLGDAVARFGALPEPALRTLTAGLAEAITAIHRTGIIHRDLKPANVLLALDGPYVIDFGITRATEGTALTTAGTVMGSPGFMSPEQASGVRVGPETDMFSLGATLVYAATARSPFGDGPTPALLYRVVSQEPDITGVPDSLRDMIAACLHKEPARRPTTQQILEYLDANAPAPTTGGWLPPTYTDAIVQASSVMTHMGVNAGPTGHMGPQGPTPPYGAQGYQGPGTPPQGTYAPAYAQTAQSGMVGVGPYGPGPGTGPQGVYNGHNGNPNSGGKMSRRALFGIIGGGVVVLGGGGTAIALSGGSSKKNPPQANGSSGGPGPSSPGADTATGGPSSQASGGVTGPSNSAPINDPNTAASNSLGGAPQATAAYNATTSDPIYNSALSQNTLILVGTNNTHGLDTSLKTKWPDIACGGGTISDLACMDPNGTTVYTTGDDGTGHDNCFAIDVNSGKVLWNLVPFDSSYELQGAAGVIGDLIIFTANVNVQGDALFAVSKTTHKLVWKQLNADLGCVHVPKSGKYIFTGHEASASDTDSTVTGLDVATGTKVWQVSIHLATMGGAGEDFFADDGQSLFTGAQQLMALDPATGKTKWQTIIGDPTDPALINIPFTDGSGRVYITADGYLAAVDASNGKVLWQSSLPNSGQFSISGAYATGDGQVYVTDLNKALYAVDAKTGKCNWTYSNSLLAGQNVSTLIGGGGKVFYSAGQAVLGFNANGKNA</sequence>
<dbReference type="CDD" id="cd14014">
    <property type="entry name" value="STKc_PknB_like"/>
    <property type="match status" value="1"/>
</dbReference>
<evidence type="ECO:0000313" key="9">
    <source>
        <dbReference type="EMBL" id="MBS2550031.1"/>
    </source>
</evidence>
<dbReference type="Pfam" id="PF00069">
    <property type="entry name" value="Pkinase"/>
    <property type="match status" value="1"/>
</dbReference>
<dbReference type="Gene3D" id="2.40.10.480">
    <property type="match status" value="2"/>
</dbReference>
<dbReference type="InterPro" id="IPR011009">
    <property type="entry name" value="Kinase-like_dom_sf"/>
</dbReference>
<dbReference type="InterPro" id="IPR000719">
    <property type="entry name" value="Prot_kinase_dom"/>
</dbReference>
<dbReference type="PANTHER" id="PTHR43289:SF34">
    <property type="entry name" value="SERINE_THREONINE-PROTEIN KINASE YBDM-RELATED"/>
    <property type="match status" value="1"/>
</dbReference>
<dbReference type="SMART" id="SM00564">
    <property type="entry name" value="PQQ"/>
    <property type="match status" value="6"/>
</dbReference>
<evidence type="ECO:0000256" key="5">
    <source>
        <dbReference type="PROSITE-ProRule" id="PRU10141"/>
    </source>
</evidence>